<keyword evidence="3" id="KW-1185">Reference proteome</keyword>
<reference evidence="2" key="1">
    <citation type="submission" date="2023-10" db="EMBL/GenBank/DDBJ databases">
        <authorList>
            <person name="Chen Y."/>
            <person name="Shah S."/>
            <person name="Dougan E. K."/>
            <person name="Thang M."/>
            <person name="Chan C."/>
        </authorList>
    </citation>
    <scope>NUCLEOTIDE SEQUENCE [LARGE SCALE GENOMIC DNA]</scope>
</reference>
<evidence type="ECO:0000313" key="2">
    <source>
        <dbReference type="EMBL" id="CAK0852258.1"/>
    </source>
</evidence>
<proteinExistence type="predicted"/>
<feature type="compositionally biased region" description="Basic and acidic residues" evidence="1">
    <location>
        <begin position="93"/>
        <end position="107"/>
    </location>
</feature>
<dbReference type="EMBL" id="CAUYUJ010015303">
    <property type="protein sequence ID" value="CAK0852258.1"/>
    <property type="molecule type" value="Genomic_DNA"/>
</dbReference>
<feature type="compositionally biased region" description="Low complexity" evidence="1">
    <location>
        <begin position="56"/>
        <end position="74"/>
    </location>
</feature>
<protein>
    <submittedName>
        <fullName evidence="2">Uncharacterized protein</fullName>
    </submittedName>
</protein>
<evidence type="ECO:0000256" key="1">
    <source>
        <dbReference type="SAM" id="MobiDB-lite"/>
    </source>
</evidence>
<evidence type="ECO:0000313" key="3">
    <source>
        <dbReference type="Proteomes" id="UP001189429"/>
    </source>
</evidence>
<comment type="caution">
    <text evidence="2">The sequence shown here is derived from an EMBL/GenBank/DDBJ whole genome shotgun (WGS) entry which is preliminary data.</text>
</comment>
<feature type="region of interest" description="Disordered" evidence="1">
    <location>
        <begin position="91"/>
        <end position="157"/>
    </location>
</feature>
<dbReference type="Proteomes" id="UP001189429">
    <property type="component" value="Unassembled WGS sequence"/>
</dbReference>
<feature type="region of interest" description="Disordered" evidence="1">
    <location>
        <begin position="16"/>
        <end position="74"/>
    </location>
</feature>
<organism evidence="2 3">
    <name type="scientific">Prorocentrum cordatum</name>
    <dbReference type="NCBI Taxonomy" id="2364126"/>
    <lineage>
        <taxon>Eukaryota</taxon>
        <taxon>Sar</taxon>
        <taxon>Alveolata</taxon>
        <taxon>Dinophyceae</taxon>
        <taxon>Prorocentrales</taxon>
        <taxon>Prorocentraceae</taxon>
        <taxon>Prorocentrum</taxon>
    </lineage>
</organism>
<gene>
    <name evidence="2" type="ORF">PCOR1329_LOCUS44145</name>
</gene>
<name>A0ABN9U1E2_9DINO</name>
<accession>A0ABN9U1E2</accession>
<sequence>MGRTSLGGAAACIQGFRSPRLPDEHVQVQNPPSPGPSTPFASAEVSSTVFLSASAVRGARPPTRGTPPRAVRAGTAGAAAAGLLGGGCRRRAREGVKRARREAEVGTERGGTMLAAQGTAAGGHDEGAGPAGGGQAHQPARGNAHLSGVAGAGPSPG</sequence>